<dbReference type="Proteomes" id="UP000004099">
    <property type="component" value="Unassembled WGS sequence"/>
</dbReference>
<dbReference type="EMBL" id="ACGS02000041">
    <property type="protein sequence ID" value="EFZ34454.1"/>
    <property type="molecule type" value="Genomic_DNA"/>
</dbReference>
<proteinExistence type="predicted"/>
<organism evidence="1 2">
    <name type="scientific">Ligilactobacillus ruminis ATCC 25644</name>
    <dbReference type="NCBI Taxonomy" id="525362"/>
    <lineage>
        <taxon>Bacteria</taxon>
        <taxon>Bacillati</taxon>
        <taxon>Bacillota</taxon>
        <taxon>Bacilli</taxon>
        <taxon>Lactobacillales</taxon>
        <taxon>Lactobacillaceae</taxon>
        <taxon>Ligilactobacillus</taxon>
    </lineage>
</organism>
<accession>E7FR67</accession>
<protein>
    <submittedName>
        <fullName evidence="1">Uncharacterized protein</fullName>
    </submittedName>
</protein>
<dbReference type="PATRIC" id="fig|525362.12.peg.329"/>
<gene>
    <name evidence="1" type="ORF">HMPREF0542_11394</name>
</gene>
<evidence type="ECO:0000313" key="1">
    <source>
        <dbReference type="EMBL" id="EFZ34454.1"/>
    </source>
</evidence>
<evidence type="ECO:0000313" key="2">
    <source>
        <dbReference type="Proteomes" id="UP000004099"/>
    </source>
</evidence>
<sequence>MKETFKKINLLTNRRQPFPQSVINATTKAMDMNLVLTPFFGVKLSLTRKAG</sequence>
<name>E7FR67_9LACO</name>
<comment type="caution">
    <text evidence="1">The sequence shown here is derived from an EMBL/GenBank/DDBJ whole genome shotgun (WGS) entry which is preliminary data.</text>
</comment>
<dbReference type="HOGENOM" id="CLU_3100263_0_0_9"/>
<dbReference type="AlphaFoldDB" id="E7FR67"/>
<reference evidence="1 2" key="1">
    <citation type="submission" date="2011-01" db="EMBL/GenBank/DDBJ databases">
        <authorList>
            <person name="Muzny D."/>
            <person name="Qin X."/>
            <person name="Buhay C."/>
            <person name="Dugan-Rocha S."/>
            <person name="Ding Y."/>
            <person name="Chen G."/>
            <person name="Hawes A."/>
            <person name="Holder M."/>
            <person name="Jhangiani S."/>
            <person name="Johnson A."/>
            <person name="Khan Z."/>
            <person name="Li Z."/>
            <person name="Liu W."/>
            <person name="Liu X."/>
            <person name="Perez L."/>
            <person name="Shen H."/>
            <person name="Wang Q."/>
            <person name="Watt J."/>
            <person name="Xi L."/>
            <person name="Xin Y."/>
            <person name="Zhou J."/>
            <person name="Deng J."/>
            <person name="Jiang H."/>
            <person name="Liu Y."/>
            <person name="Qu J."/>
            <person name="Song X.-Z."/>
            <person name="Zhang L."/>
            <person name="Villasana D."/>
            <person name="Johnson A."/>
            <person name="Liu J."/>
            <person name="Liyanage D."/>
            <person name="Lorensuhewa L."/>
            <person name="Robinson T."/>
            <person name="Song A."/>
            <person name="Song B.-B."/>
            <person name="Dinh H."/>
            <person name="Thornton R."/>
            <person name="Coyle M."/>
            <person name="Francisco L."/>
            <person name="Jackson L."/>
            <person name="Javaid M."/>
            <person name="Korchina V."/>
            <person name="Kovar C."/>
            <person name="Mata R."/>
            <person name="Mathew T."/>
            <person name="Ngo R."/>
            <person name="Nguyen L."/>
            <person name="Nguyen N."/>
            <person name="Okwuonu G."/>
            <person name="Ongeri F."/>
            <person name="Pham C."/>
            <person name="Simmons D."/>
            <person name="Wilczek-Boney K."/>
            <person name="Hale W."/>
            <person name="Jakkamsetti A."/>
            <person name="Pham P."/>
            <person name="Ruth R."/>
            <person name="San Lucas F."/>
            <person name="Warren J."/>
            <person name="Zhang J."/>
            <person name="Zhao Z."/>
            <person name="Zhou C."/>
            <person name="Zhu D."/>
            <person name="Lee S."/>
            <person name="Bess C."/>
            <person name="Blankenburg K."/>
            <person name="Forbes L."/>
            <person name="Fu Q."/>
            <person name="Gubbala S."/>
            <person name="Hirani K."/>
            <person name="Jayaseelan J.C."/>
            <person name="Lara F."/>
            <person name="Munidasa M."/>
            <person name="Palculict T."/>
            <person name="Patil S."/>
            <person name="Pu L.-L."/>
            <person name="Saada N."/>
            <person name="Tang L."/>
            <person name="Weissenberger G."/>
            <person name="Zhu Y."/>
            <person name="Hemphill L."/>
            <person name="Shang Y."/>
            <person name="Youmans B."/>
            <person name="Ayvaz T."/>
            <person name="Ross M."/>
            <person name="Santibanez J."/>
            <person name="Aqrawi P."/>
            <person name="Gross S."/>
            <person name="Joshi V."/>
            <person name="Fowler G."/>
            <person name="Nazareth L."/>
            <person name="Reid J."/>
            <person name="Worley K."/>
            <person name="Petrosino J."/>
            <person name="Highlander S."/>
            <person name="Gibbs R."/>
        </authorList>
    </citation>
    <scope>NUCLEOTIDE SEQUENCE [LARGE SCALE GENOMIC DNA]</scope>
    <source>
        <strain evidence="1 2">ATCC 25644</strain>
    </source>
</reference>